<feature type="compositionally biased region" description="Polar residues" evidence="1">
    <location>
        <begin position="1812"/>
        <end position="1821"/>
    </location>
</feature>
<feature type="region of interest" description="Disordered" evidence="1">
    <location>
        <begin position="1082"/>
        <end position="1133"/>
    </location>
</feature>
<proteinExistence type="predicted"/>
<feature type="compositionally biased region" description="Basic and acidic residues" evidence="1">
    <location>
        <begin position="988"/>
        <end position="997"/>
    </location>
</feature>
<feature type="region of interest" description="Disordered" evidence="1">
    <location>
        <begin position="1568"/>
        <end position="1599"/>
    </location>
</feature>
<feature type="compositionally biased region" description="Basic and acidic residues" evidence="1">
    <location>
        <begin position="744"/>
        <end position="760"/>
    </location>
</feature>
<sequence>MIDLTIIEASGMGQTKKAKIKRLQKKALKLRREKEKKQKKLEKMKKIKGKLEEKKERERKDRKADLKRKREEKWEESEEKLMKRDKRVKSVRKQKKMMKNREKRERDEGRVKKQRDKGTGEKKEDNKQKEEDDDEDEKEDEKEEEEEESEEESDEEEEEDQEEEDEDNNSISEDDDDEDEDLSSDEESDDDEEEEENQKKGTGLVVGSWTYQQNIDKTIDGMLNEKQRMALFASLYIARFDTNREVRNEAMRVWKAFVVNPPKTVKQLLPTLLRRLSEMLSSHPSSYSQQYGINMNIKYYVGKDQPQSLSSQSADDIFGNNNNEKDLINRKSIQLSQQQQLQERREKLGIKETKDSKDNKDNQYSDDQQRVMEMIMDEENEWRKEIASECLTDLTSKAGEQTFTTLIPLISSDLTSSRSTQSVKIGACIGLSSLLAAANKSLVQTHSPSIISCIRIAICDEDPLVREQAAVAFGILWKLFNNVVLNRILPPLFQLLEGKKGLIGIVGIEEEEDQDEEDEEEESEEEESESESEEDEDEDQDDEDEDKKGKEIPKTKKEDKQKQKQSKQPQLQQQYLNAQNALWGLREIVAVNPAKIFPVYMQYIVKMKFNASTSYSGEKEKEDDEISPISQQNQQQQKKQSAQNKKGKKSEEDEMPAATEKARKKCQEAGLDHVLSLGASSSLALMSDVAGDIMSKQSLTLVPMLLETLQASDYIRVEVEKETLRLERLQKILLSKEKRLNKERQRKEKELKKKLAEKKKEKERKKKEKQRQKMKAKAKSKLAVGKKQNKDQEEDDEEEDEEDEDEEELEIKDTEEEIKLQIELEEFELKEFNLILASEVEKRMMASVRTIARGMVNSAPNLIFDEINRNMIINDEIGAVKSKDKDIKNKDNEQDKQSTQKQEKGKEGQKGKENLTLNEKMKLGQTNGNEWQKGEQWSVWLVGAIFANKMKDLIEMNPNITAEEKEKEKEREKEIQKQKEKEKKKKEKEKNKKANKSDDEEDEDKDENEESDEEEDENEESEDEEDEDEEPLRVTSDVAIEAAKSLLQLSDVDEQELQNITFEIEKEDIEIQQKEQEEAQIKNKIKNTDKNQVKDTKRNKRKSKKIEIEEESEDSDEDESNDEDEEEKIKEKQKNQKKVLRTLGITLQTSLRVILATLQQPDILEFVEDSYPIIQTAERRVKERMKIRNVDYENEDDEDEEDDYLNINMIDGKNEIEWEEEVDVDSGINEQERQILQQKRRQQRIQEYKFVQKAVKKYAYAKYPLLITSTMQGAQAMLNTLQTGLFASQTKACAAAAKSIGIFIRTTPPVILWKLIAKIAGPLIRILGQKCNAVAKVGLLGALESFMQSPVGPLLQSYVTAALPYLYHSITDPQIEVRQAGLSCFLSTVPYISRIDPVVKELKDIIIMGINIAKGIVNIQDIRGQGGGAQGSGDKVSSTILSATAFATSDPIMPDDDEIGSEYGANKMRKTKTFFNQQIKTSVKKEPTVTQLGFSLDIALKILAKVLTVHAGSITNIILQSLYPILVIEGLNACCNINNNPSSSSSSSSSSSNVTTAFGIGQGGMGVNVSVNERDGRDQQAGQDRERVGQTGAGIGQGNADNKITYPSPFATNQGFKQIMAEAVGAYGRAVGVKIFTAQQIQQQIEQQQQQQQSSSPASSLFFTLLSSTQTTLELQLVLDTLLARPVPHSLRSFMGSGGASGIGVAEMAALKKAYNSQIQSSSSSTSIQLINNYHYSTYDHQFVMLLAQGSNDVIFSPKPIIQKKDLEESKEVNKKKKNSLMDDEYEDEIEQREDNNEGEDQDKKKKEGSKWQIQSANPNEPQLKFSPVKYSFGHSQSDVDSRYIHLLSLAALLSRPSYSTSQSSTQSSTTQSSPYSLLQSAYNQQKSAYTTSAVKVAAAAIGILIPASSAAVSKQDPKAKDKDKKEGDDKMTLNINSTQIIINRASMRKGSRIVQQLSQSFSSSQPLSTLSQVSYSILTPQVLAEIACFLVVAQSEIKEHVQLAAGRAYSGLFKQPLFLTMTQEITENPEKEGAPPILSALQLFVSTRIVMFLSSIYIDVRIQIGQLMYETFEAYDKTYPLACIEIFVPLLVENTKSPNLPTHVAAESALRFICSSSPAHLDEIVQILKKSKEKPGNNIVQIENSISYLLGHRGMLCEE</sequence>
<feature type="compositionally biased region" description="Basic residues" evidence="1">
    <location>
        <begin position="16"/>
        <end position="29"/>
    </location>
</feature>
<dbReference type="PANTHER" id="PTHR36812:SF9">
    <property type="entry name" value="MYB-LIKE PROTEIN X ISOFORM X1"/>
    <property type="match status" value="1"/>
</dbReference>
<feature type="region of interest" description="Disordered" evidence="1">
    <location>
        <begin position="1767"/>
        <end position="1825"/>
    </location>
</feature>
<gene>
    <name evidence="2" type="ORF">EZS28_001681</name>
</gene>
<evidence type="ECO:0000256" key="1">
    <source>
        <dbReference type="SAM" id="MobiDB-lite"/>
    </source>
</evidence>
<feature type="compositionally biased region" description="Basic residues" evidence="1">
    <location>
        <begin position="83"/>
        <end position="98"/>
    </location>
</feature>
<feature type="compositionally biased region" description="Basic and acidic residues" evidence="1">
    <location>
        <begin position="884"/>
        <end position="913"/>
    </location>
</feature>
<feature type="region of interest" description="Disordered" evidence="1">
    <location>
        <begin position="616"/>
        <end position="665"/>
    </location>
</feature>
<feature type="compositionally biased region" description="Basic and acidic residues" evidence="1">
    <location>
        <begin position="99"/>
        <end position="130"/>
    </location>
</feature>
<name>A0A5J4X6D0_9EUKA</name>
<feature type="compositionally biased region" description="Acidic residues" evidence="1">
    <location>
        <begin position="131"/>
        <end position="196"/>
    </location>
</feature>
<feature type="compositionally biased region" description="Basic and acidic residues" evidence="1">
    <location>
        <begin position="49"/>
        <end position="73"/>
    </location>
</feature>
<feature type="compositionally biased region" description="Basic and acidic residues" evidence="1">
    <location>
        <begin position="546"/>
        <end position="562"/>
    </location>
</feature>
<dbReference type="EMBL" id="SNRW01000184">
    <property type="protein sequence ID" value="KAA6402791.1"/>
    <property type="molecule type" value="Genomic_DNA"/>
</dbReference>
<feature type="compositionally biased region" description="Acidic residues" evidence="1">
    <location>
        <begin position="1782"/>
        <end position="1801"/>
    </location>
</feature>
<feature type="compositionally biased region" description="Basic and acidic residues" evidence="1">
    <location>
        <begin position="342"/>
        <end position="368"/>
    </location>
</feature>
<comment type="caution">
    <text evidence="2">The sequence shown here is derived from an EMBL/GenBank/DDBJ whole genome shotgun (WGS) entry which is preliminary data.</text>
</comment>
<feature type="compositionally biased region" description="Acidic residues" evidence="1">
    <location>
        <begin position="1108"/>
        <end position="1126"/>
    </location>
</feature>
<dbReference type="InterPro" id="IPR010784">
    <property type="entry name" value="Merozoite_SPAM"/>
</dbReference>
<protein>
    <submittedName>
        <fullName evidence="2">Uncharacterized protein</fullName>
    </submittedName>
</protein>
<feature type="compositionally biased region" description="Acidic residues" evidence="1">
    <location>
        <begin position="509"/>
        <end position="545"/>
    </location>
</feature>
<feature type="compositionally biased region" description="Basic residues" evidence="1">
    <location>
        <begin position="37"/>
        <end position="48"/>
    </location>
</feature>
<organism evidence="2 3">
    <name type="scientific">Streblomastix strix</name>
    <dbReference type="NCBI Taxonomy" id="222440"/>
    <lineage>
        <taxon>Eukaryota</taxon>
        <taxon>Metamonada</taxon>
        <taxon>Preaxostyla</taxon>
        <taxon>Oxymonadida</taxon>
        <taxon>Streblomastigidae</taxon>
        <taxon>Streblomastix</taxon>
    </lineage>
</organism>
<feature type="region of interest" description="Disordered" evidence="1">
    <location>
        <begin position="964"/>
        <end position="1037"/>
    </location>
</feature>
<feature type="compositionally biased region" description="Acidic residues" evidence="1">
    <location>
        <begin position="998"/>
        <end position="1030"/>
    </location>
</feature>
<dbReference type="Proteomes" id="UP000324800">
    <property type="component" value="Unassembled WGS sequence"/>
</dbReference>
<feature type="compositionally biased region" description="Basic and acidic residues" evidence="1">
    <location>
        <begin position="1572"/>
        <end position="1588"/>
    </location>
</feature>
<feature type="compositionally biased region" description="Basic residues" evidence="1">
    <location>
        <begin position="761"/>
        <end position="780"/>
    </location>
</feature>
<dbReference type="InterPro" id="IPR016024">
    <property type="entry name" value="ARM-type_fold"/>
</dbReference>
<dbReference type="Gene3D" id="1.25.10.10">
    <property type="entry name" value="Leucine-rich Repeat Variant"/>
    <property type="match status" value="2"/>
</dbReference>
<feature type="region of interest" description="Disordered" evidence="1">
    <location>
        <begin position="509"/>
        <end position="572"/>
    </location>
</feature>
<dbReference type="OrthoDB" id="5148094at2759"/>
<feature type="region of interest" description="Disordered" evidence="1">
    <location>
        <begin position="334"/>
        <end position="368"/>
    </location>
</feature>
<feature type="region of interest" description="Disordered" evidence="1">
    <location>
        <begin position="884"/>
        <end position="918"/>
    </location>
</feature>
<feature type="region of interest" description="Disordered" evidence="1">
    <location>
        <begin position="1"/>
        <end position="204"/>
    </location>
</feature>
<reference evidence="2 3" key="1">
    <citation type="submission" date="2019-03" db="EMBL/GenBank/DDBJ databases">
        <title>Single cell metagenomics reveals metabolic interactions within the superorganism composed of flagellate Streblomastix strix and complex community of Bacteroidetes bacteria on its surface.</title>
        <authorList>
            <person name="Treitli S.C."/>
            <person name="Kolisko M."/>
            <person name="Husnik F."/>
            <person name="Keeling P."/>
            <person name="Hampl V."/>
        </authorList>
    </citation>
    <scope>NUCLEOTIDE SEQUENCE [LARGE SCALE GENOMIC DNA]</scope>
    <source>
        <strain evidence="2">ST1C</strain>
    </source>
</reference>
<evidence type="ECO:0000313" key="3">
    <source>
        <dbReference type="Proteomes" id="UP000324800"/>
    </source>
</evidence>
<dbReference type="InterPro" id="IPR011989">
    <property type="entry name" value="ARM-like"/>
</dbReference>
<feature type="compositionally biased region" description="Basic and acidic residues" evidence="1">
    <location>
        <begin position="1082"/>
        <end position="1096"/>
    </location>
</feature>
<evidence type="ECO:0000313" key="2">
    <source>
        <dbReference type="EMBL" id="KAA6402791.1"/>
    </source>
</evidence>
<feature type="region of interest" description="Disordered" evidence="1">
    <location>
        <begin position="744"/>
        <end position="812"/>
    </location>
</feature>
<feature type="compositionally biased region" description="Basic and acidic residues" evidence="1">
    <location>
        <begin position="964"/>
        <end position="981"/>
    </location>
</feature>
<dbReference type="SUPFAM" id="SSF48371">
    <property type="entry name" value="ARM repeat"/>
    <property type="match status" value="2"/>
</dbReference>
<dbReference type="Pfam" id="PF07133">
    <property type="entry name" value="Merozoite_SPAM"/>
    <property type="match status" value="1"/>
</dbReference>
<accession>A0A5J4X6D0</accession>
<feature type="compositionally biased region" description="Low complexity" evidence="1">
    <location>
        <begin position="630"/>
        <end position="644"/>
    </location>
</feature>
<dbReference type="PANTHER" id="PTHR36812">
    <property type="entry name" value="NEUROFILAMENT TRIPLET M PROTEIN-LIKE PROTEIN"/>
    <property type="match status" value="1"/>
</dbReference>
<feature type="compositionally biased region" description="Acidic residues" evidence="1">
    <location>
        <begin position="792"/>
        <end position="812"/>
    </location>
</feature>